<protein>
    <submittedName>
        <fullName evidence="4">CubicO group peptidase (Beta-lactamase class C family)</fullName>
    </submittedName>
</protein>
<dbReference type="Pfam" id="PF00144">
    <property type="entry name" value="Beta-lactamase"/>
    <property type="match status" value="1"/>
</dbReference>
<name>A0A495CY89_9PROT</name>
<evidence type="ECO:0000313" key="4">
    <source>
        <dbReference type="EMBL" id="RKQ94245.1"/>
    </source>
</evidence>
<dbReference type="PANTHER" id="PTHR46825:SF11">
    <property type="entry name" value="PENICILLIN-BINDING PROTEIN 4"/>
    <property type="match status" value="1"/>
</dbReference>
<feature type="domain" description="Beta-lactamase-related" evidence="3">
    <location>
        <begin position="20"/>
        <end position="343"/>
    </location>
</feature>
<dbReference type="PANTHER" id="PTHR46825">
    <property type="entry name" value="D-ALANYL-D-ALANINE-CARBOXYPEPTIDASE/ENDOPEPTIDASE AMPH"/>
    <property type="match status" value="1"/>
</dbReference>
<dbReference type="SUPFAM" id="SSF56601">
    <property type="entry name" value="beta-lactamase/transpeptidase-like"/>
    <property type="match status" value="1"/>
</dbReference>
<dbReference type="RefSeq" id="WP_121212453.1">
    <property type="nucleotide sequence ID" value="NZ_RBIM01000008.1"/>
</dbReference>
<dbReference type="Proteomes" id="UP000273675">
    <property type="component" value="Unassembled WGS sequence"/>
</dbReference>
<dbReference type="InterPro" id="IPR012338">
    <property type="entry name" value="Beta-lactam/transpept-like"/>
</dbReference>
<evidence type="ECO:0000313" key="5">
    <source>
        <dbReference type="Proteomes" id="UP000273675"/>
    </source>
</evidence>
<proteinExistence type="predicted"/>
<dbReference type="InterPro" id="IPR001466">
    <property type="entry name" value="Beta-lactam-related"/>
</dbReference>
<dbReference type="AlphaFoldDB" id="A0A495CY89"/>
<dbReference type="EMBL" id="RBIM01000008">
    <property type="protein sequence ID" value="RKQ94245.1"/>
    <property type="molecule type" value="Genomic_DNA"/>
</dbReference>
<accession>A0A495CY89</accession>
<evidence type="ECO:0000256" key="2">
    <source>
        <dbReference type="ARBA" id="ARBA00023136"/>
    </source>
</evidence>
<dbReference type="OrthoDB" id="5377431at2"/>
<comment type="subcellular location">
    <subcellularLocation>
        <location evidence="1">Membrane</location>
    </subcellularLocation>
</comment>
<evidence type="ECO:0000256" key="1">
    <source>
        <dbReference type="ARBA" id="ARBA00004370"/>
    </source>
</evidence>
<dbReference type="Gene3D" id="3.40.710.10">
    <property type="entry name" value="DD-peptidase/beta-lactamase superfamily"/>
    <property type="match status" value="1"/>
</dbReference>
<evidence type="ECO:0000259" key="3">
    <source>
        <dbReference type="Pfam" id="PF00144"/>
    </source>
</evidence>
<comment type="caution">
    <text evidence="4">The sequence shown here is derived from an EMBL/GenBank/DDBJ whole genome shotgun (WGS) entry which is preliminary data.</text>
</comment>
<sequence>MFAFIAAAGLLFVQPAELDTIAATTLEASGAPGVAVMRIIGDEIQTGTAGLRAIDDEAPIGRDDLWHMGSNSKAMTATLVARLVEQGVVGWDDTIAQHLGDTVPDMHPAYRDLSFRHLLSHRAGITANVGMVAMIAFNQQGASGDPLPPQRIDYARRVLSPAPAVEPEAEFLYSNAGYVVAAAMLEQVTGESWEVLITREVFEPLGMTSAGFGPPGSADTIDQPRGHRGGLFGRQAMAPGPGADNPPVMGPGATVHVSMADLALFLQAHLAGARGEVTDYLSAESWTVLHTPPFGGNYAMGWGFNGTQLLHAGSNTMWFVQMVIEPATDRGFVVAFNDGRTNALQGPIGQAIRAMAQ</sequence>
<reference evidence="4 5" key="1">
    <citation type="submission" date="2018-10" db="EMBL/GenBank/DDBJ databases">
        <title>Genomic Encyclopedia of Type Strains, Phase IV (KMG-IV): sequencing the most valuable type-strain genomes for metagenomic binning, comparative biology and taxonomic classification.</title>
        <authorList>
            <person name="Goeker M."/>
        </authorList>
    </citation>
    <scope>NUCLEOTIDE SEQUENCE [LARGE SCALE GENOMIC DNA]</scope>
    <source>
        <strain evidence="4 5">DSM 4734</strain>
    </source>
</reference>
<organism evidence="4 5">
    <name type="scientific">Maricaulis maris</name>
    <dbReference type="NCBI Taxonomy" id="74318"/>
    <lineage>
        <taxon>Bacteria</taxon>
        <taxon>Pseudomonadati</taxon>
        <taxon>Pseudomonadota</taxon>
        <taxon>Alphaproteobacteria</taxon>
        <taxon>Maricaulales</taxon>
        <taxon>Maricaulaceae</taxon>
        <taxon>Maricaulis</taxon>
    </lineage>
</organism>
<dbReference type="GO" id="GO:0016020">
    <property type="term" value="C:membrane"/>
    <property type="evidence" value="ECO:0007669"/>
    <property type="project" value="UniProtKB-SubCell"/>
</dbReference>
<keyword evidence="2" id="KW-0472">Membrane</keyword>
<dbReference type="InterPro" id="IPR050491">
    <property type="entry name" value="AmpC-like"/>
</dbReference>
<gene>
    <name evidence="4" type="ORF">C7435_3219</name>
</gene>